<feature type="transmembrane region" description="Helical" evidence="7">
    <location>
        <begin position="443"/>
        <end position="466"/>
    </location>
</feature>
<feature type="transmembrane region" description="Helical" evidence="7">
    <location>
        <begin position="221"/>
        <end position="242"/>
    </location>
</feature>
<evidence type="ECO:0000259" key="8">
    <source>
        <dbReference type="PROSITE" id="PS50203"/>
    </source>
</evidence>
<comment type="similarity">
    <text evidence="1">Belongs to the peptidase C2 family.</text>
</comment>
<evidence type="ECO:0000313" key="10">
    <source>
        <dbReference type="Proteomes" id="UP000001542"/>
    </source>
</evidence>
<dbReference type="PANTHER" id="PTHR10183">
    <property type="entry name" value="CALPAIN"/>
    <property type="match status" value="1"/>
</dbReference>
<dbReference type="Proteomes" id="UP000001542">
    <property type="component" value="Unassembled WGS sequence"/>
</dbReference>
<feature type="transmembrane region" description="Helical" evidence="7">
    <location>
        <begin position="308"/>
        <end position="324"/>
    </location>
</feature>
<keyword evidence="7" id="KW-0812">Transmembrane</keyword>
<dbReference type="InParanoid" id="A2DTE8"/>
<dbReference type="InterPro" id="IPR038765">
    <property type="entry name" value="Papain-like_cys_pep_sf"/>
</dbReference>
<feature type="transmembrane region" description="Helical" evidence="7">
    <location>
        <begin position="510"/>
        <end position="534"/>
    </location>
</feature>
<keyword evidence="7" id="KW-1133">Transmembrane helix</keyword>
<evidence type="ECO:0000256" key="1">
    <source>
        <dbReference type="ARBA" id="ARBA00007623"/>
    </source>
</evidence>
<feature type="transmembrane region" description="Helical" evidence="7">
    <location>
        <begin position="371"/>
        <end position="390"/>
    </location>
</feature>
<evidence type="ECO:0000256" key="5">
    <source>
        <dbReference type="PIRSR" id="PIRSR622684-1"/>
    </source>
</evidence>
<feature type="transmembrane region" description="Helical" evidence="7">
    <location>
        <begin position="540"/>
        <end position="560"/>
    </location>
</feature>
<name>A2DTE8_TRIV3</name>
<dbReference type="EMBL" id="DS113244">
    <property type="protein sequence ID" value="EAY16257.1"/>
    <property type="molecule type" value="Genomic_DNA"/>
</dbReference>
<dbReference type="Gene3D" id="3.90.70.10">
    <property type="entry name" value="Cysteine proteinases"/>
    <property type="match status" value="1"/>
</dbReference>
<feature type="transmembrane region" description="Helical" evidence="7">
    <location>
        <begin position="631"/>
        <end position="653"/>
    </location>
</feature>
<feature type="transmembrane region" description="Helical" evidence="7">
    <location>
        <begin position="600"/>
        <end position="619"/>
    </location>
</feature>
<proteinExistence type="inferred from homology"/>
<dbReference type="OrthoDB" id="424753at2759"/>
<feature type="transmembrane region" description="Helical" evidence="7">
    <location>
        <begin position="20"/>
        <end position="40"/>
    </location>
</feature>
<dbReference type="PROSITE" id="PS50203">
    <property type="entry name" value="CALPAIN_CAT"/>
    <property type="match status" value="1"/>
</dbReference>
<dbReference type="SUPFAM" id="SSF54001">
    <property type="entry name" value="Cysteine proteinases"/>
    <property type="match status" value="1"/>
</dbReference>
<comment type="caution">
    <text evidence="6">Lacks conserved residue(s) required for the propagation of feature annotation.</text>
</comment>
<dbReference type="SMART" id="SM00230">
    <property type="entry name" value="CysPc"/>
    <property type="match status" value="1"/>
</dbReference>
<sequence>MTFKTPDGLDKSRFLKYLLQYGVTIIVVFIFGAIILHFSFNWRPILNARYKISYLIKREPFSEASLICELCWWIVYFAPYVLCIILGLFICVNLTPKVIGVDILLIPLVTMMFIFTMMNYSKNGHKLTFLAKLSSGIAMLVYFVLTVIHPFIIPQKSWKSEALTNIWPSLWIYVLSMCIARLKMNTEEVSKTIESEKFEVRMLQRLGKGQIDQYTTITDPFYLVIRLGGTGIAALLTFALNIKFIMKYKQDDDYQHATISTAILFIFFDVLVLVTQNIAFSLENQIPMISFILILKIITVFMASKYWILNQCIVFITLGVYFFTKNFQSIFDRIHGIAPIVENEYAIDQSVLHAIHHVFEGHHMYKTFIKIIYLLFNIATLIALISEIYVYEVKDEKPLGTYKEYELTQYWVIVSVIILTIFTSLVLAMWLTDYQYGMPTFIFNIFPIFLFFLIAVIMLSFMLGLHMDAYDLRVYVSVAWSFLMIQILLKRTFKLQYIEYIFTDFSAAFGPYWVYTLYTGVVLLLTILYFVFIFCFGNTKFISIAVYLIFIFLFSIYNLATQEDNNYYFKTFITLIVFLFVSCIALVVIAFVYFNWKYVLIIFGLIVYGLSLFFSYCRIKRNKNEMTLDHLIIICVSWLISFICTIVVAASGIFYFSHIVFEVLIVTLCFALTYFFESKSFGAQASYIVTIIYTVAITISFIFKSKDAYYSITFVLFSLYFYVLLHTYRAINTTKKGYSIAVSEIFFPVNIYGNCHLEKKNSMSFCFCVLFYVPWIWGIITMTYTNFVEWGLVLQGIAFVVPFFLACSKLIDIDLKIVETMQFIEMHTLQHTVKSAIKTSCVDFHNNIEGKSFFTHDEYIRFVDNDTNADEQKHKYVLALKGQMCVSYDIYSNNIVGTIRDYLHKVKAKWDFIEKENFTVDDYIELFEVYKAINNKNRSFRQEQNQLIQKAFEAQTERNKHHLHAIERYEKTNKYYDGMLNFMAKENVSKFEDPQLPPQVEPRVSDQKLFANSVWKRAEHFFSGPFIGEFKTDDIICGDVDDSYLMAVLSCLSRDKNVINDLFKQPVKLERGIFAVHFNYLGKDIYSVVDSMIPIEGGFIKLSGPTSAASSAWFASIVEKAFSKISGGFSQIAGGFCSSAFNMLCDGYSNLIDLDSDNGIEMRENGEMFKLIKNTLENGGYVCASKFNPELKKQSSYAIYNYVEWKKFQMLRLRNPYNIDEDSVEMPKDSMKWQENKDLKDLCHLSPTDDGTFWIPFSEFIYSFKFLYTFDRLLSSYLYEIKSSFKHDANDGAHPYNENCPDMTHVNNISIRFKKPTRIKAVLERSGAPTSLKAYLTYNYGQPVSRIFVGREFRHVNLPSKMPMINFEWYIDRCEYPWTLTITRNAHGESCDYRLRLYSDRDIEVDVMNIGQFIDEFDVNLPEVELKSQAPGPQFNH</sequence>
<keyword evidence="4" id="KW-0788">Thiol protease</keyword>
<accession>A2DTE8</accession>
<evidence type="ECO:0000256" key="2">
    <source>
        <dbReference type="ARBA" id="ARBA00022670"/>
    </source>
</evidence>
<evidence type="ECO:0000313" key="9">
    <source>
        <dbReference type="EMBL" id="EAY16257.1"/>
    </source>
</evidence>
<feature type="transmembrane region" description="Helical" evidence="7">
    <location>
        <begin position="254"/>
        <end position="274"/>
    </location>
</feature>
<dbReference type="PRINTS" id="PR00704">
    <property type="entry name" value="CALPAIN"/>
</dbReference>
<protein>
    <submittedName>
        <fullName evidence="9">Clan CA, family C2, calpain-like cysteine peptidase</fullName>
    </submittedName>
</protein>
<evidence type="ECO:0000256" key="7">
    <source>
        <dbReference type="SAM" id="Phobius"/>
    </source>
</evidence>
<feature type="transmembrane region" description="Helical" evidence="7">
    <location>
        <begin position="98"/>
        <end position="117"/>
    </location>
</feature>
<organism evidence="9 10">
    <name type="scientific">Trichomonas vaginalis (strain ATCC PRA-98 / G3)</name>
    <dbReference type="NCBI Taxonomy" id="412133"/>
    <lineage>
        <taxon>Eukaryota</taxon>
        <taxon>Metamonada</taxon>
        <taxon>Parabasalia</taxon>
        <taxon>Trichomonadida</taxon>
        <taxon>Trichomonadidae</taxon>
        <taxon>Trichomonas</taxon>
    </lineage>
</organism>
<dbReference type="VEuPathDB" id="TrichDB:TVAG_423090"/>
<feature type="transmembrane region" description="Helical" evidence="7">
    <location>
        <begin position="685"/>
        <end position="703"/>
    </location>
</feature>
<gene>
    <name evidence="9" type="ORF">TVAG_423090</name>
</gene>
<dbReference type="SMR" id="A2DTE8"/>
<keyword evidence="2" id="KW-0645">Protease</keyword>
<feature type="domain" description="Calpain catalytic" evidence="8">
    <location>
        <begin position="990"/>
        <end position="1268"/>
    </location>
</feature>
<dbReference type="PANTHER" id="PTHR10183:SF379">
    <property type="entry name" value="CALPAIN-5"/>
    <property type="match status" value="1"/>
</dbReference>
<evidence type="ECO:0000256" key="4">
    <source>
        <dbReference type="ARBA" id="ARBA00022807"/>
    </source>
</evidence>
<feature type="transmembrane region" description="Helical" evidence="7">
    <location>
        <begin position="572"/>
        <end position="594"/>
    </location>
</feature>
<feature type="transmembrane region" description="Helical" evidence="7">
    <location>
        <begin position="709"/>
        <end position="728"/>
    </location>
</feature>
<dbReference type="VEuPathDB" id="TrichDB:TVAGG3_0593060"/>
<dbReference type="STRING" id="5722.A2DTE8"/>
<evidence type="ECO:0000256" key="3">
    <source>
        <dbReference type="ARBA" id="ARBA00022801"/>
    </source>
</evidence>
<dbReference type="KEGG" id="tva:4774263"/>
<feature type="transmembrane region" description="Helical" evidence="7">
    <location>
        <begin position="765"/>
        <end position="784"/>
    </location>
</feature>
<dbReference type="InterPro" id="IPR022684">
    <property type="entry name" value="Calpain_cysteine_protease"/>
</dbReference>
<dbReference type="GO" id="GO:0006508">
    <property type="term" value="P:proteolysis"/>
    <property type="evidence" value="ECO:0007669"/>
    <property type="project" value="UniProtKB-KW"/>
</dbReference>
<evidence type="ECO:0000256" key="6">
    <source>
        <dbReference type="PROSITE-ProRule" id="PRU00239"/>
    </source>
</evidence>
<dbReference type="Pfam" id="PF00648">
    <property type="entry name" value="Peptidase_C2"/>
    <property type="match status" value="1"/>
</dbReference>
<feature type="transmembrane region" description="Helical" evidence="7">
    <location>
        <begin position="61"/>
        <end position="92"/>
    </location>
</feature>
<keyword evidence="7" id="KW-0472">Membrane</keyword>
<feature type="transmembrane region" description="Helical" evidence="7">
    <location>
        <begin position="410"/>
        <end position="431"/>
    </location>
</feature>
<reference evidence="9" key="2">
    <citation type="journal article" date="2007" name="Science">
        <title>Draft genome sequence of the sexually transmitted pathogen Trichomonas vaginalis.</title>
        <authorList>
            <person name="Carlton J.M."/>
            <person name="Hirt R.P."/>
            <person name="Silva J.C."/>
            <person name="Delcher A.L."/>
            <person name="Schatz M."/>
            <person name="Zhao Q."/>
            <person name="Wortman J.R."/>
            <person name="Bidwell S.L."/>
            <person name="Alsmark U.C.M."/>
            <person name="Besteiro S."/>
            <person name="Sicheritz-Ponten T."/>
            <person name="Noel C.J."/>
            <person name="Dacks J.B."/>
            <person name="Foster P.G."/>
            <person name="Simillion C."/>
            <person name="Van de Peer Y."/>
            <person name="Miranda-Saavedra D."/>
            <person name="Barton G.J."/>
            <person name="Westrop G.D."/>
            <person name="Mueller S."/>
            <person name="Dessi D."/>
            <person name="Fiori P.L."/>
            <person name="Ren Q."/>
            <person name="Paulsen I."/>
            <person name="Zhang H."/>
            <person name="Bastida-Corcuera F.D."/>
            <person name="Simoes-Barbosa A."/>
            <person name="Brown M.T."/>
            <person name="Hayes R.D."/>
            <person name="Mukherjee M."/>
            <person name="Okumura C.Y."/>
            <person name="Schneider R."/>
            <person name="Smith A.J."/>
            <person name="Vanacova S."/>
            <person name="Villalvazo M."/>
            <person name="Haas B.J."/>
            <person name="Pertea M."/>
            <person name="Feldblyum T.V."/>
            <person name="Utterback T.R."/>
            <person name="Shu C.L."/>
            <person name="Osoegawa K."/>
            <person name="de Jong P.J."/>
            <person name="Hrdy I."/>
            <person name="Horvathova L."/>
            <person name="Zubacova Z."/>
            <person name="Dolezal P."/>
            <person name="Malik S.B."/>
            <person name="Logsdon J.M. Jr."/>
            <person name="Henze K."/>
            <person name="Gupta A."/>
            <person name="Wang C.C."/>
            <person name="Dunne R.L."/>
            <person name="Upcroft J.A."/>
            <person name="Upcroft P."/>
            <person name="White O."/>
            <person name="Salzberg S.L."/>
            <person name="Tang P."/>
            <person name="Chiu C.-H."/>
            <person name="Lee Y.-S."/>
            <person name="Embley T.M."/>
            <person name="Coombs G.H."/>
            <person name="Mottram J.C."/>
            <person name="Tachezy J."/>
            <person name="Fraser-Liggett C.M."/>
            <person name="Johnson P.J."/>
        </authorList>
    </citation>
    <scope>NUCLEOTIDE SEQUENCE [LARGE SCALE GENOMIC DNA]</scope>
    <source>
        <strain evidence="9">G3</strain>
    </source>
</reference>
<keyword evidence="3" id="KW-0378">Hydrolase</keyword>
<dbReference type="RefSeq" id="XP_001328480.1">
    <property type="nucleotide sequence ID" value="XM_001328445.1"/>
</dbReference>
<feature type="transmembrane region" description="Helical" evidence="7">
    <location>
        <begin position="472"/>
        <end position="489"/>
    </location>
</feature>
<feature type="transmembrane region" description="Helical" evidence="7">
    <location>
        <begin position="286"/>
        <end position="302"/>
    </location>
</feature>
<feature type="active site" evidence="5">
    <location>
        <position position="1215"/>
    </location>
</feature>
<keyword evidence="10" id="KW-1185">Reference proteome</keyword>
<dbReference type="InterPro" id="IPR001300">
    <property type="entry name" value="Peptidase_C2_calpain_cat"/>
</dbReference>
<dbReference type="eggNOG" id="KOG0045">
    <property type="taxonomic scope" value="Eukaryota"/>
</dbReference>
<feature type="transmembrane region" description="Helical" evidence="7">
    <location>
        <begin position="165"/>
        <end position="182"/>
    </location>
</feature>
<feature type="transmembrane region" description="Helical" evidence="7">
    <location>
        <begin position="129"/>
        <end position="153"/>
    </location>
</feature>
<reference evidence="9" key="1">
    <citation type="submission" date="2006-10" db="EMBL/GenBank/DDBJ databases">
        <authorList>
            <person name="Amadeo P."/>
            <person name="Zhao Q."/>
            <person name="Wortman J."/>
            <person name="Fraser-Liggett C."/>
            <person name="Carlton J."/>
        </authorList>
    </citation>
    <scope>NUCLEOTIDE SEQUENCE</scope>
    <source>
        <strain evidence="9">G3</strain>
    </source>
</reference>
<feature type="transmembrane region" description="Helical" evidence="7">
    <location>
        <begin position="659"/>
        <end position="676"/>
    </location>
</feature>
<dbReference type="GO" id="GO:0004198">
    <property type="term" value="F:calcium-dependent cysteine-type endopeptidase activity"/>
    <property type="evidence" value="ECO:0007669"/>
    <property type="project" value="InterPro"/>
</dbReference>